<dbReference type="GO" id="GO:0140849">
    <property type="term" value="F:ATP-dependent H2AZ histone chaperone activity"/>
    <property type="evidence" value="ECO:0007669"/>
    <property type="project" value="InterPro"/>
</dbReference>
<gene>
    <name evidence="3" type="ORF">OIDMADRAFT_204290</name>
</gene>
<accession>A0A0C3D6F6</accession>
<evidence type="ECO:0000313" key="3">
    <source>
        <dbReference type="EMBL" id="KIM97492.1"/>
    </source>
</evidence>
<feature type="compositionally biased region" description="Polar residues" evidence="1">
    <location>
        <begin position="320"/>
        <end position="336"/>
    </location>
</feature>
<dbReference type="InterPro" id="IPR057558">
    <property type="entry name" value="Swc3_dom"/>
</dbReference>
<dbReference type="HOGENOM" id="CLU_013601_1_0_1"/>
<dbReference type="InParanoid" id="A0A0C3D6F6"/>
<feature type="region of interest" description="Disordered" evidence="1">
    <location>
        <begin position="484"/>
        <end position="506"/>
    </location>
</feature>
<protein>
    <recommendedName>
        <fullName evidence="2">SWR1-complex protein 3 domain-containing protein</fullName>
    </recommendedName>
</protein>
<sequence>MERKRKLPARAARVEGVSKKRTSTPPESQNQPSPTPAPAPIVEEPLPRSISAGKPLPTLDAPQPEDLPAKEYQSVSESGVLVESLRRSRAKWLSEGIFEKYWTKPTAKNKGLPELANNPPKDSMAKLGTCTITVEPHIFEAQMWAIKDPTPRATAPPPPQQQTMYRPIIQYGPPNGVMPPPRLPPNQAPPPQQMHQAPPRPQDTPMANAHPPHAIHQSPYAPIPNPNLHSAPNPPPTNPSPADSAKRTDPVIQMLAEQAATDPDLKALMKTVANGEASPDQLKQFQSHIDQLTRLHKQPQQHSAPPHSVANGHMHPSPSPTTAHGQMSPTSLTPSQGPLAGPVPHGHAPSPHYQSHPQPQALRSKGPVPSTKPDITGVVFEFTGGSGDRFLFPKFSILEYLPQGQVIASFLIVRKGSASDSPAYDPELDYYQPITIRLYAHQGRQLDALQKVVAPPDEVRRYMDDIMDNMTRAEYVLLAMRLPRDEPTSTAKEPKEPKDAEPNKTIRMDDQVLWTTTNPTQAPVPVQAAPRLLTEEEKYKSFISTVTQKV</sequence>
<dbReference type="Pfam" id="PF24707">
    <property type="entry name" value="Swc3"/>
    <property type="match status" value="1"/>
</dbReference>
<dbReference type="AlphaFoldDB" id="A0A0C3D6F6"/>
<feature type="compositionally biased region" description="Polar residues" evidence="1">
    <location>
        <begin position="23"/>
        <end position="32"/>
    </location>
</feature>
<organism evidence="3 4">
    <name type="scientific">Oidiodendron maius (strain Zn)</name>
    <dbReference type="NCBI Taxonomy" id="913774"/>
    <lineage>
        <taxon>Eukaryota</taxon>
        <taxon>Fungi</taxon>
        <taxon>Dikarya</taxon>
        <taxon>Ascomycota</taxon>
        <taxon>Pezizomycotina</taxon>
        <taxon>Leotiomycetes</taxon>
        <taxon>Leotiomycetes incertae sedis</taxon>
        <taxon>Myxotrichaceae</taxon>
        <taxon>Oidiodendron</taxon>
    </lineage>
</organism>
<feature type="compositionally biased region" description="Low complexity" evidence="1">
    <location>
        <begin position="74"/>
        <end position="83"/>
    </location>
</feature>
<evidence type="ECO:0000259" key="2">
    <source>
        <dbReference type="Pfam" id="PF24707"/>
    </source>
</evidence>
<name>A0A0C3D6F6_OIDMZ</name>
<keyword evidence="4" id="KW-1185">Reference proteome</keyword>
<feature type="domain" description="SWR1-complex protein 3" evidence="2">
    <location>
        <begin position="50"/>
        <end position="149"/>
    </location>
</feature>
<dbReference type="InterPro" id="IPR037651">
    <property type="entry name" value="Swc3"/>
</dbReference>
<dbReference type="GO" id="GO:0000812">
    <property type="term" value="C:Swr1 complex"/>
    <property type="evidence" value="ECO:0007669"/>
    <property type="project" value="InterPro"/>
</dbReference>
<reference evidence="3 4" key="1">
    <citation type="submission" date="2014-04" db="EMBL/GenBank/DDBJ databases">
        <authorList>
            <consortium name="DOE Joint Genome Institute"/>
            <person name="Kuo A."/>
            <person name="Martino E."/>
            <person name="Perotto S."/>
            <person name="Kohler A."/>
            <person name="Nagy L.G."/>
            <person name="Floudas D."/>
            <person name="Copeland A."/>
            <person name="Barry K.W."/>
            <person name="Cichocki N."/>
            <person name="Veneault-Fourrey C."/>
            <person name="LaButti K."/>
            <person name="Lindquist E.A."/>
            <person name="Lipzen A."/>
            <person name="Lundell T."/>
            <person name="Morin E."/>
            <person name="Murat C."/>
            <person name="Sun H."/>
            <person name="Tunlid A."/>
            <person name="Henrissat B."/>
            <person name="Grigoriev I.V."/>
            <person name="Hibbett D.S."/>
            <person name="Martin F."/>
            <person name="Nordberg H.P."/>
            <person name="Cantor M.N."/>
            <person name="Hua S.X."/>
        </authorList>
    </citation>
    <scope>NUCLEOTIDE SEQUENCE [LARGE SCALE GENOMIC DNA]</scope>
    <source>
        <strain evidence="3 4">Zn</strain>
    </source>
</reference>
<feature type="region of interest" description="Disordered" evidence="1">
    <location>
        <begin position="1"/>
        <end position="84"/>
    </location>
</feature>
<feature type="compositionally biased region" description="Low complexity" evidence="1">
    <location>
        <begin position="347"/>
        <end position="361"/>
    </location>
</feature>
<dbReference type="Proteomes" id="UP000054321">
    <property type="component" value="Unassembled WGS sequence"/>
</dbReference>
<dbReference type="STRING" id="913774.A0A0C3D6F6"/>
<feature type="compositionally biased region" description="Pro residues" evidence="1">
    <location>
        <begin position="176"/>
        <end position="202"/>
    </location>
</feature>
<dbReference type="PANTHER" id="PTHR28108">
    <property type="entry name" value="SWR1-COMPLEX PROTEIN 3"/>
    <property type="match status" value="1"/>
</dbReference>
<reference evidence="4" key="2">
    <citation type="submission" date="2015-01" db="EMBL/GenBank/DDBJ databases">
        <title>Evolutionary Origins and Diversification of the Mycorrhizal Mutualists.</title>
        <authorList>
            <consortium name="DOE Joint Genome Institute"/>
            <consortium name="Mycorrhizal Genomics Consortium"/>
            <person name="Kohler A."/>
            <person name="Kuo A."/>
            <person name="Nagy L.G."/>
            <person name="Floudas D."/>
            <person name="Copeland A."/>
            <person name="Barry K.W."/>
            <person name="Cichocki N."/>
            <person name="Veneault-Fourrey C."/>
            <person name="LaButti K."/>
            <person name="Lindquist E.A."/>
            <person name="Lipzen A."/>
            <person name="Lundell T."/>
            <person name="Morin E."/>
            <person name="Murat C."/>
            <person name="Riley R."/>
            <person name="Ohm R."/>
            <person name="Sun H."/>
            <person name="Tunlid A."/>
            <person name="Henrissat B."/>
            <person name="Grigoriev I.V."/>
            <person name="Hibbett D.S."/>
            <person name="Martin F."/>
        </authorList>
    </citation>
    <scope>NUCLEOTIDE SEQUENCE [LARGE SCALE GENOMIC DNA]</scope>
    <source>
        <strain evidence="4">Zn</strain>
    </source>
</reference>
<evidence type="ECO:0000256" key="1">
    <source>
        <dbReference type="SAM" id="MobiDB-lite"/>
    </source>
</evidence>
<feature type="region of interest" description="Disordered" evidence="1">
    <location>
        <begin position="295"/>
        <end position="370"/>
    </location>
</feature>
<proteinExistence type="predicted"/>
<feature type="region of interest" description="Disordered" evidence="1">
    <location>
        <begin position="149"/>
        <end position="246"/>
    </location>
</feature>
<evidence type="ECO:0000313" key="4">
    <source>
        <dbReference type="Proteomes" id="UP000054321"/>
    </source>
</evidence>
<dbReference type="PANTHER" id="PTHR28108:SF1">
    <property type="entry name" value="SWR1-COMPLEX PROTEIN 3"/>
    <property type="match status" value="1"/>
</dbReference>
<dbReference type="OrthoDB" id="5338195at2759"/>
<dbReference type="EMBL" id="KN832882">
    <property type="protein sequence ID" value="KIM97492.1"/>
    <property type="molecule type" value="Genomic_DNA"/>
</dbReference>